<keyword evidence="4 7" id="KW-0812">Transmembrane</keyword>
<evidence type="ECO:0000256" key="4">
    <source>
        <dbReference type="ARBA" id="ARBA00022692"/>
    </source>
</evidence>
<evidence type="ECO:0000259" key="8">
    <source>
        <dbReference type="Pfam" id="PF00482"/>
    </source>
</evidence>
<keyword evidence="3" id="KW-1003">Cell membrane</keyword>
<protein>
    <submittedName>
        <fullName evidence="9">Type II secretion system F family protein</fullName>
    </submittedName>
</protein>
<comment type="caution">
    <text evidence="9">The sequence shown here is derived from an EMBL/GenBank/DDBJ whole genome shotgun (WGS) entry which is preliminary data.</text>
</comment>
<dbReference type="Gene3D" id="1.20.81.30">
    <property type="entry name" value="Type II secretion system (T2SS), domain F"/>
    <property type="match status" value="2"/>
</dbReference>
<dbReference type="Proteomes" id="UP001352263">
    <property type="component" value="Unassembled WGS sequence"/>
</dbReference>
<keyword evidence="10" id="KW-1185">Reference proteome</keyword>
<evidence type="ECO:0000313" key="9">
    <source>
        <dbReference type="EMBL" id="MEC4720401.1"/>
    </source>
</evidence>
<evidence type="ECO:0000256" key="3">
    <source>
        <dbReference type="ARBA" id="ARBA00022475"/>
    </source>
</evidence>
<sequence length="416" mass="45403">MSGLRNYEASYLLPFASDHEAVRDKVASKYFRHRAIIVASTERQVVEEVQRRGGIPLDLKVIRPGLSFLNPVSRDQKQQYLRAIYTNVKGGMSASVALRHVVDGETGPLRQRLNLAYSLLDSGGSFLEAMQALGFFDRTTLAIMEAGERTGKMAEAINTAVQYYKARASTLKVILTTATWTAVEVIFSILSLIGNRSTVLPMIEKQMEEMQSGDKTQAVKDGLNLAYAVNDTMLFVSLVGIAAVMGCVAVYVSGNEHFKKKIDDIVLKIPHVSDLMLHSGLANSARVAVSLIRGGVPLKPALAITEKASWIPRIVDFWRGAGRRLDDGDSLSIAMVNAPLDPSETTIIKAVHSREDLAEALETVVERRSDFAERAAKRIQVISLIGTMAYAAVAVMIALFVAIVQNKGMMTSLTSS</sequence>
<evidence type="ECO:0000256" key="5">
    <source>
        <dbReference type="ARBA" id="ARBA00022989"/>
    </source>
</evidence>
<evidence type="ECO:0000256" key="6">
    <source>
        <dbReference type="ARBA" id="ARBA00023136"/>
    </source>
</evidence>
<name>A0ABU6J9W0_9BURK</name>
<feature type="domain" description="Type II secretion system protein GspF" evidence="8">
    <location>
        <begin position="81"/>
        <end position="194"/>
    </location>
</feature>
<gene>
    <name evidence="9" type="ORF">RY831_14660</name>
</gene>
<accession>A0ABU6J9W0</accession>
<feature type="transmembrane region" description="Helical" evidence="7">
    <location>
        <begin position="381"/>
        <end position="404"/>
    </location>
</feature>
<keyword evidence="6 7" id="KW-0472">Membrane</keyword>
<feature type="transmembrane region" description="Helical" evidence="7">
    <location>
        <begin position="173"/>
        <end position="193"/>
    </location>
</feature>
<comment type="similarity">
    <text evidence="2">Belongs to the GSP F family.</text>
</comment>
<feature type="domain" description="Type II secretion system protein GspF" evidence="8">
    <location>
        <begin position="286"/>
        <end position="403"/>
    </location>
</feature>
<dbReference type="PANTHER" id="PTHR30012:SF0">
    <property type="entry name" value="TYPE II SECRETION SYSTEM PROTEIN F-RELATED"/>
    <property type="match status" value="1"/>
</dbReference>
<comment type="subcellular location">
    <subcellularLocation>
        <location evidence="1">Cell membrane</location>
        <topology evidence="1">Multi-pass membrane protein</topology>
    </subcellularLocation>
</comment>
<organism evidence="9 10">
    <name type="scientific">Noviherbaspirillum album</name>
    <dbReference type="NCBI Taxonomy" id="3080276"/>
    <lineage>
        <taxon>Bacteria</taxon>
        <taxon>Pseudomonadati</taxon>
        <taxon>Pseudomonadota</taxon>
        <taxon>Betaproteobacteria</taxon>
        <taxon>Burkholderiales</taxon>
        <taxon>Oxalobacteraceae</taxon>
        <taxon>Noviherbaspirillum</taxon>
    </lineage>
</organism>
<evidence type="ECO:0000313" key="10">
    <source>
        <dbReference type="Proteomes" id="UP001352263"/>
    </source>
</evidence>
<evidence type="ECO:0000256" key="1">
    <source>
        <dbReference type="ARBA" id="ARBA00004651"/>
    </source>
</evidence>
<evidence type="ECO:0000256" key="7">
    <source>
        <dbReference type="SAM" id="Phobius"/>
    </source>
</evidence>
<evidence type="ECO:0000256" key="2">
    <source>
        <dbReference type="ARBA" id="ARBA00005745"/>
    </source>
</evidence>
<dbReference type="Pfam" id="PF00482">
    <property type="entry name" value="T2SSF"/>
    <property type="match status" value="2"/>
</dbReference>
<proteinExistence type="inferred from homology"/>
<reference evidence="9 10" key="1">
    <citation type="submission" date="2023-10" db="EMBL/GenBank/DDBJ databases">
        <title>Noviherbaspirillum sp. CPCC 100848 genome assembly.</title>
        <authorList>
            <person name="Li X.Y."/>
            <person name="Fang X.M."/>
        </authorList>
    </citation>
    <scope>NUCLEOTIDE SEQUENCE [LARGE SCALE GENOMIC DNA]</scope>
    <source>
        <strain evidence="9 10">CPCC 100848</strain>
    </source>
</reference>
<dbReference type="InterPro" id="IPR003004">
    <property type="entry name" value="GspF/PilC"/>
</dbReference>
<dbReference type="InterPro" id="IPR018076">
    <property type="entry name" value="T2SS_GspF_dom"/>
</dbReference>
<feature type="transmembrane region" description="Helical" evidence="7">
    <location>
        <begin position="233"/>
        <end position="252"/>
    </location>
</feature>
<dbReference type="PANTHER" id="PTHR30012">
    <property type="entry name" value="GENERAL SECRETION PATHWAY PROTEIN"/>
    <property type="match status" value="1"/>
</dbReference>
<dbReference type="InterPro" id="IPR042094">
    <property type="entry name" value="T2SS_GspF_sf"/>
</dbReference>
<dbReference type="RefSeq" id="WP_326507120.1">
    <property type="nucleotide sequence ID" value="NZ_JAWIIV010000011.1"/>
</dbReference>
<dbReference type="EMBL" id="JAWIIV010000011">
    <property type="protein sequence ID" value="MEC4720401.1"/>
    <property type="molecule type" value="Genomic_DNA"/>
</dbReference>
<keyword evidence="5 7" id="KW-1133">Transmembrane helix</keyword>